<dbReference type="OrthoDB" id="1093391at2759"/>
<dbReference type="AlphaFoldDB" id="A0A397YYS1"/>
<protein>
    <submittedName>
        <fullName evidence="2">Uncharacterized protein</fullName>
    </submittedName>
</protein>
<reference evidence="4" key="2">
    <citation type="submission" date="2018-11" db="EMBL/GenBank/DDBJ databases">
        <authorList>
            <consortium name="Genoscope - CEA"/>
            <person name="William W."/>
        </authorList>
    </citation>
    <scope>NUCLEOTIDE SEQUENCE</scope>
</reference>
<evidence type="ECO:0000313" key="4">
    <source>
        <dbReference type="EMBL" id="VDC65874.1"/>
    </source>
</evidence>
<dbReference type="KEGG" id="brp:108872293"/>
<accession>A0A397YYS1</accession>
<dbReference type="EMBL" id="LS974622">
    <property type="protein sequence ID" value="CAG7869096.1"/>
    <property type="molecule type" value="Genomic_DNA"/>
</dbReference>
<name>A0A397YYS1_BRACM</name>
<dbReference type="Gramene" id="A06p13360.2_BraZ1">
    <property type="protein sequence ID" value="A06p13360.2_BraZ1.CDS.1"/>
    <property type="gene ID" value="A06g13360.2_BraZ1"/>
</dbReference>
<evidence type="ECO:0000256" key="1">
    <source>
        <dbReference type="SAM" id="Phobius"/>
    </source>
</evidence>
<keyword evidence="1" id="KW-0472">Membrane</keyword>
<dbReference type="EMBL" id="CM010633">
    <property type="protein sequence ID" value="RID57798.1"/>
    <property type="molecule type" value="Genomic_DNA"/>
</dbReference>
<keyword evidence="1" id="KW-0812">Transmembrane</keyword>
<sequence>MYCLQVAAYHLFFNASRLCYLLALIVFVFLRFSSIFHNISMVNHVGESRTASFLAIVDTQQAQRDLNVTFSGAFLGYVIQDIADKLCCS</sequence>
<dbReference type="EMBL" id="LR031569">
    <property type="protein sequence ID" value="VDC65874.1"/>
    <property type="molecule type" value="Genomic_DNA"/>
</dbReference>
<evidence type="ECO:0000313" key="3">
    <source>
        <dbReference type="EMBL" id="RID57798.1"/>
    </source>
</evidence>
<dbReference type="Proteomes" id="UP000264353">
    <property type="component" value="Chromosome A6"/>
</dbReference>
<evidence type="ECO:0000313" key="2">
    <source>
        <dbReference type="EMBL" id="CAG7869096.1"/>
    </source>
</evidence>
<organism evidence="3 5">
    <name type="scientific">Brassica campestris</name>
    <name type="common">Field mustard</name>
    <dbReference type="NCBI Taxonomy" id="3711"/>
    <lineage>
        <taxon>Eukaryota</taxon>
        <taxon>Viridiplantae</taxon>
        <taxon>Streptophyta</taxon>
        <taxon>Embryophyta</taxon>
        <taxon>Tracheophyta</taxon>
        <taxon>Spermatophyta</taxon>
        <taxon>Magnoliopsida</taxon>
        <taxon>eudicotyledons</taxon>
        <taxon>Gunneridae</taxon>
        <taxon>Pentapetalae</taxon>
        <taxon>rosids</taxon>
        <taxon>malvids</taxon>
        <taxon>Brassicales</taxon>
        <taxon>Brassicaceae</taxon>
        <taxon>Brassiceae</taxon>
        <taxon>Brassica</taxon>
    </lineage>
</organism>
<keyword evidence="1" id="KW-1133">Transmembrane helix</keyword>
<dbReference type="Proteomes" id="UP000694005">
    <property type="component" value="Chromosome A06"/>
</dbReference>
<reference evidence="3 5" key="1">
    <citation type="submission" date="2018-06" db="EMBL/GenBank/DDBJ databases">
        <title>WGS assembly of Brassica rapa FPsc.</title>
        <authorList>
            <person name="Bowman J."/>
            <person name="Kohchi T."/>
            <person name="Yamato K."/>
            <person name="Jenkins J."/>
            <person name="Shu S."/>
            <person name="Ishizaki K."/>
            <person name="Yamaoka S."/>
            <person name="Nishihama R."/>
            <person name="Nakamura Y."/>
            <person name="Berger F."/>
            <person name="Adam C."/>
            <person name="Aki S."/>
            <person name="Althoff F."/>
            <person name="Araki T."/>
            <person name="Arteaga-Vazquez M."/>
            <person name="Balasubrmanian S."/>
            <person name="Bauer D."/>
            <person name="Boehm C."/>
            <person name="Briginshaw L."/>
            <person name="Caballero-Perez J."/>
            <person name="Catarino B."/>
            <person name="Chen F."/>
            <person name="Chiyoda S."/>
            <person name="Chovatia M."/>
            <person name="Davies K."/>
            <person name="Delmans M."/>
            <person name="Demura T."/>
            <person name="Dierschke T."/>
            <person name="Dolan L."/>
            <person name="Dorantes-Acosta A."/>
            <person name="Eklund D."/>
            <person name="Florent S."/>
            <person name="Flores-Sandoval E."/>
            <person name="Fujiyama A."/>
            <person name="Fukuzawa H."/>
            <person name="Galik B."/>
            <person name="Grimanelli D."/>
            <person name="Grimwood J."/>
            <person name="Grossniklaus U."/>
            <person name="Hamada T."/>
            <person name="Haseloff J."/>
            <person name="Hetherington A."/>
            <person name="Higo A."/>
            <person name="Hirakawa Y."/>
            <person name="Hundley H."/>
            <person name="Ikeda Y."/>
            <person name="Inoue K."/>
            <person name="Inoue S."/>
            <person name="Ishida S."/>
            <person name="Jia Q."/>
            <person name="Kakita M."/>
            <person name="Kanazawa T."/>
            <person name="Kawai Y."/>
            <person name="Kawashima T."/>
            <person name="Kennedy M."/>
            <person name="Kinose K."/>
            <person name="Kinoshita T."/>
            <person name="Kohara Y."/>
            <person name="Koide E."/>
            <person name="Komatsu K."/>
            <person name="Kopischke S."/>
            <person name="Kubo M."/>
            <person name="Kyozuka J."/>
            <person name="Lagercrantz U."/>
            <person name="Lin S."/>
            <person name="Lindquist E."/>
            <person name="Lipzen A."/>
            <person name="Lu C."/>
            <person name="Luna E."/>
            <person name="Martienssen R."/>
            <person name="Minamino N."/>
            <person name="Mizutani M."/>
            <person name="Mizutani M."/>
            <person name="Mochizuki N."/>
            <person name="Monte I."/>
            <person name="Mosher R."/>
            <person name="Nagasaki H."/>
            <person name="Nakagami H."/>
            <person name="Naramoto S."/>
            <person name="Nishitani K."/>
            <person name="Ohtani M."/>
            <person name="Okamoto T."/>
            <person name="Okumura M."/>
            <person name="Phillips J."/>
            <person name="Pollak B."/>
            <person name="Reinders A."/>
            <person name="Roevekamp M."/>
            <person name="Sano R."/>
            <person name="Sawa S."/>
            <person name="Schmid M."/>
            <person name="Shirakawa M."/>
            <person name="Solano R."/>
            <person name="Spunde A."/>
            <person name="Suetsugu N."/>
            <person name="Sugano S."/>
            <person name="Sugiyama A."/>
            <person name="Sun R."/>
            <person name="Suzuki Y."/>
            <person name="Takenaka M."/>
            <person name="Takezawa D."/>
            <person name="Tomogane H."/>
            <person name="Tsuzuki M."/>
            <person name="Ueda T."/>
            <person name="Umeda M."/>
            <person name="Ward J."/>
            <person name="Watanabe Y."/>
            <person name="Yazaki K."/>
            <person name="Yokoyama R."/>
            <person name="Yoshitake Y."/>
            <person name="Yotsui I."/>
            <person name="Zachgo S."/>
            <person name="Schmutz J."/>
        </authorList>
    </citation>
    <scope>NUCLEOTIDE SEQUENCE [LARGE SCALE GENOMIC DNA]</scope>
    <source>
        <strain evidence="5">cv. B-3</strain>
    </source>
</reference>
<gene>
    <name evidence="4" type="ORF">BRAA06T24414Z</name>
    <name evidence="2" type="ORF">BRAPAZ1V2_A06P13360.2</name>
    <name evidence="3" type="ORF">BRARA_F01150</name>
</gene>
<feature type="transmembrane region" description="Helical" evidence="1">
    <location>
        <begin position="6"/>
        <end position="30"/>
    </location>
</feature>
<evidence type="ECO:0000313" key="5">
    <source>
        <dbReference type="Proteomes" id="UP000264353"/>
    </source>
</evidence>
<proteinExistence type="predicted"/>